<dbReference type="Gene3D" id="3.40.1440.10">
    <property type="entry name" value="GIY-YIG endonuclease"/>
    <property type="match status" value="1"/>
</dbReference>
<dbReference type="OrthoDB" id="1903187at2"/>
<dbReference type="InterPro" id="IPR035901">
    <property type="entry name" value="GIY-YIG_endonuc_sf"/>
</dbReference>
<dbReference type="Pfam" id="PF01541">
    <property type="entry name" value="GIY-YIG"/>
    <property type="match status" value="1"/>
</dbReference>
<evidence type="ECO:0000313" key="2">
    <source>
        <dbReference type="EMBL" id="OAH54505.1"/>
    </source>
</evidence>
<protein>
    <recommendedName>
        <fullName evidence="1">GIY-YIG domain-containing protein</fullName>
    </recommendedName>
</protein>
<name>A0A177KNM8_9BACI</name>
<sequence>MINKIEALLKEKGYAFDPESWNSINMPYTKTANNPASLDFIQNQLGTTAGIYLFKSANDEILYIGKGAPLFKRIKSHYNKLSIENTRSKRIQYFQSMEQKHPTIFWIEINDQADRELVEHMLAYTLKPLYKKHLFI</sequence>
<dbReference type="SUPFAM" id="SSF82771">
    <property type="entry name" value="GIY-YIG endonuclease"/>
    <property type="match status" value="1"/>
</dbReference>
<dbReference type="RefSeq" id="WP_063975155.1">
    <property type="nucleotide sequence ID" value="NZ_LQWZ01000033.1"/>
</dbReference>
<dbReference type="AlphaFoldDB" id="A0A177KNM8"/>
<reference evidence="2 3" key="1">
    <citation type="submission" date="2016-01" db="EMBL/GenBank/DDBJ databases">
        <title>Investigation of taxonomic status of Bacillus aminovorans.</title>
        <authorList>
            <person name="Verma A."/>
            <person name="Pal Y."/>
            <person name="Krishnamurthi S."/>
        </authorList>
    </citation>
    <scope>NUCLEOTIDE SEQUENCE [LARGE SCALE GENOMIC DNA]</scope>
    <source>
        <strain evidence="2 3">DSM 4337</strain>
    </source>
</reference>
<gene>
    <name evidence="2" type="ORF">AWH48_07885</name>
</gene>
<dbReference type="InterPro" id="IPR000305">
    <property type="entry name" value="GIY-YIG_endonuc"/>
</dbReference>
<comment type="caution">
    <text evidence="2">The sequence shown here is derived from an EMBL/GenBank/DDBJ whole genome shotgun (WGS) entry which is preliminary data.</text>
</comment>
<proteinExistence type="predicted"/>
<feature type="domain" description="GIY-YIG" evidence="1">
    <location>
        <begin position="47"/>
        <end position="132"/>
    </location>
</feature>
<accession>A0A177KNM8</accession>
<dbReference type="EMBL" id="LQWZ01000033">
    <property type="protein sequence ID" value="OAH54505.1"/>
    <property type="molecule type" value="Genomic_DNA"/>
</dbReference>
<organism evidence="2 3">
    <name type="scientific">Domibacillus aminovorans</name>
    <dbReference type="NCBI Taxonomy" id="29332"/>
    <lineage>
        <taxon>Bacteria</taxon>
        <taxon>Bacillati</taxon>
        <taxon>Bacillota</taxon>
        <taxon>Bacilli</taxon>
        <taxon>Bacillales</taxon>
        <taxon>Bacillaceae</taxon>
        <taxon>Domibacillus</taxon>
    </lineage>
</organism>
<evidence type="ECO:0000313" key="3">
    <source>
        <dbReference type="Proteomes" id="UP000077271"/>
    </source>
</evidence>
<dbReference type="SMART" id="SM00465">
    <property type="entry name" value="GIYc"/>
    <property type="match status" value="1"/>
</dbReference>
<evidence type="ECO:0000259" key="1">
    <source>
        <dbReference type="PROSITE" id="PS50164"/>
    </source>
</evidence>
<dbReference type="PROSITE" id="PS50164">
    <property type="entry name" value="GIY_YIG"/>
    <property type="match status" value="1"/>
</dbReference>
<dbReference type="Proteomes" id="UP000077271">
    <property type="component" value="Unassembled WGS sequence"/>
</dbReference>